<reference evidence="1" key="1">
    <citation type="submission" date="2020-06" db="EMBL/GenBank/DDBJ databases">
        <title>Draft genome of Bugula neritina, a colonial animal packing powerful symbionts and potential medicines.</title>
        <authorList>
            <person name="Rayko M."/>
        </authorList>
    </citation>
    <scope>NUCLEOTIDE SEQUENCE [LARGE SCALE GENOMIC DNA]</scope>
    <source>
        <strain evidence="1">Kwan_BN1</strain>
    </source>
</reference>
<dbReference type="EMBL" id="VXIV02001977">
    <property type="protein sequence ID" value="KAF6028187.1"/>
    <property type="molecule type" value="Genomic_DNA"/>
</dbReference>
<evidence type="ECO:0000313" key="2">
    <source>
        <dbReference type="Proteomes" id="UP000593567"/>
    </source>
</evidence>
<evidence type="ECO:0000313" key="1">
    <source>
        <dbReference type="EMBL" id="KAF6028187.1"/>
    </source>
</evidence>
<dbReference type="AlphaFoldDB" id="A0A7J7JQD8"/>
<name>A0A7J7JQD8_BUGNE</name>
<gene>
    <name evidence="1" type="ORF">EB796_013489</name>
</gene>
<protein>
    <submittedName>
        <fullName evidence="1">Uncharacterized protein</fullName>
    </submittedName>
</protein>
<proteinExistence type="predicted"/>
<keyword evidence="2" id="KW-1185">Reference proteome</keyword>
<sequence length="80" mass="8892">MMRVAICLEGSLTMINAIKSTTFDYYAYITISFSYVYLRGLHLGMPSSSLHVVIAVHLRNLAMSPLRMFIMTVSAISSAL</sequence>
<dbReference type="OrthoDB" id="10538395at2759"/>
<dbReference type="Proteomes" id="UP000593567">
    <property type="component" value="Unassembled WGS sequence"/>
</dbReference>
<organism evidence="1 2">
    <name type="scientific">Bugula neritina</name>
    <name type="common">Brown bryozoan</name>
    <name type="synonym">Sertularia neritina</name>
    <dbReference type="NCBI Taxonomy" id="10212"/>
    <lineage>
        <taxon>Eukaryota</taxon>
        <taxon>Metazoa</taxon>
        <taxon>Spiralia</taxon>
        <taxon>Lophotrochozoa</taxon>
        <taxon>Bryozoa</taxon>
        <taxon>Gymnolaemata</taxon>
        <taxon>Cheilostomatida</taxon>
        <taxon>Flustrina</taxon>
        <taxon>Buguloidea</taxon>
        <taxon>Bugulidae</taxon>
        <taxon>Bugula</taxon>
    </lineage>
</organism>
<accession>A0A7J7JQD8</accession>
<comment type="caution">
    <text evidence="1">The sequence shown here is derived from an EMBL/GenBank/DDBJ whole genome shotgun (WGS) entry which is preliminary data.</text>
</comment>